<protein>
    <submittedName>
        <fullName evidence="2">Uncharacterized protein</fullName>
    </submittedName>
</protein>
<keyword evidence="3" id="KW-1185">Reference proteome</keyword>
<proteinExistence type="predicted"/>
<name>A0A8S9Y7K0_APOLU</name>
<evidence type="ECO:0000256" key="1">
    <source>
        <dbReference type="SAM" id="MobiDB-lite"/>
    </source>
</evidence>
<dbReference type="Proteomes" id="UP000466442">
    <property type="component" value="Linkage Group LG1"/>
</dbReference>
<feature type="region of interest" description="Disordered" evidence="1">
    <location>
        <begin position="1"/>
        <end position="32"/>
    </location>
</feature>
<dbReference type="EMBL" id="WIXP02000001">
    <property type="protein sequence ID" value="KAF6216709.1"/>
    <property type="molecule type" value="Genomic_DNA"/>
</dbReference>
<gene>
    <name evidence="2" type="ORF">GE061_001055</name>
</gene>
<dbReference type="AlphaFoldDB" id="A0A8S9Y7K0"/>
<evidence type="ECO:0000313" key="2">
    <source>
        <dbReference type="EMBL" id="KAF6216709.1"/>
    </source>
</evidence>
<reference evidence="2" key="1">
    <citation type="journal article" date="2021" name="Mol. Ecol. Resour.">
        <title>Apolygus lucorum genome provides insights into omnivorousness and mesophyll feeding.</title>
        <authorList>
            <person name="Liu Y."/>
            <person name="Liu H."/>
            <person name="Wang H."/>
            <person name="Huang T."/>
            <person name="Liu B."/>
            <person name="Yang B."/>
            <person name="Yin L."/>
            <person name="Li B."/>
            <person name="Zhang Y."/>
            <person name="Zhang S."/>
            <person name="Jiang F."/>
            <person name="Zhang X."/>
            <person name="Ren Y."/>
            <person name="Wang B."/>
            <person name="Wang S."/>
            <person name="Lu Y."/>
            <person name="Wu K."/>
            <person name="Fan W."/>
            <person name="Wang G."/>
        </authorList>
    </citation>
    <scope>NUCLEOTIDE SEQUENCE</scope>
    <source>
        <strain evidence="2">12Hb</strain>
    </source>
</reference>
<accession>A0A8S9Y7K0</accession>
<evidence type="ECO:0000313" key="3">
    <source>
        <dbReference type="Proteomes" id="UP000466442"/>
    </source>
</evidence>
<sequence length="198" mass="22245">MDKLESEGKLAQPLIVSKERSEGVPKSPPSIKRSLGQQVNLAELGIELAACCKLPVAKEVLVVPRKSGDRKKLEEAIKAKGFAMRAPKGMSRPLLVKIYRVDKEIEKDSLGKSIWNQNPELHKLVTEGEWKEQIPDLAILRTDEVSRPYVVSRYYSCSILINCVGLPMQYHFQSLQLTSFKTLMGIVQYHLKVAKTVS</sequence>
<organism evidence="2 3">
    <name type="scientific">Apolygus lucorum</name>
    <name type="common">Small green plant bug</name>
    <name type="synonym">Lygocoris lucorum</name>
    <dbReference type="NCBI Taxonomy" id="248454"/>
    <lineage>
        <taxon>Eukaryota</taxon>
        <taxon>Metazoa</taxon>
        <taxon>Ecdysozoa</taxon>
        <taxon>Arthropoda</taxon>
        <taxon>Hexapoda</taxon>
        <taxon>Insecta</taxon>
        <taxon>Pterygota</taxon>
        <taxon>Neoptera</taxon>
        <taxon>Paraneoptera</taxon>
        <taxon>Hemiptera</taxon>
        <taxon>Heteroptera</taxon>
        <taxon>Panheteroptera</taxon>
        <taxon>Cimicomorpha</taxon>
        <taxon>Miridae</taxon>
        <taxon>Mirini</taxon>
        <taxon>Apolygus</taxon>
    </lineage>
</organism>
<comment type="caution">
    <text evidence="2">The sequence shown here is derived from an EMBL/GenBank/DDBJ whole genome shotgun (WGS) entry which is preliminary data.</text>
</comment>